<dbReference type="OMA" id="MTGHTIM"/>
<keyword evidence="4" id="KW-0788">Thiol protease</keyword>
<dbReference type="Gene3D" id="3.90.70.10">
    <property type="entry name" value="Cysteine proteinases"/>
    <property type="match status" value="1"/>
</dbReference>
<dbReference type="SMART" id="SM00848">
    <property type="entry name" value="Inhibitor_I29"/>
    <property type="match status" value="1"/>
</dbReference>
<dbReference type="Pfam" id="PF08246">
    <property type="entry name" value="Inhibitor_I29"/>
    <property type="match status" value="1"/>
</dbReference>
<dbReference type="CDD" id="cd02248">
    <property type="entry name" value="Peptidase_C1A"/>
    <property type="match status" value="1"/>
</dbReference>
<feature type="domain" description="Peptidase C1A papain C-terminal" evidence="6">
    <location>
        <begin position="134"/>
        <end position="344"/>
    </location>
</feature>
<reference evidence="8 9" key="1">
    <citation type="journal article" date="2010" name="Science">
        <title>Genomic comparison of the ants Camponotus floridanus and Harpegnathos saltator.</title>
        <authorList>
            <person name="Bonasio R."/>
            <person name="Zhang G."/>
            <person name="Ye C."/>
            <person name="Mutti N.S."/>
            <person name="Fang X."/>
            <person name="Qin N."/>
            <person name="Donahue G."/>
            <person name="Yang P."/>
            <person name="Li Q."/>
            <person name="Li C."/>
            <person name="Zhang P."/>
            <person name="Huang Z."/>
            <person name="Berger S.L."/>
            <person name="Reinberg D."/>
            <person name="Wang J."/>
            <person name="Liebig J."/>
        </authorList>
    </citation>
    <scope>NUCLEOTIDE SEQUENCE [LARGE SCALE GENOMIC DNA]</scope>
    <source>
        <strain evidence="8 9">R22 G/1</strain>
    </source>
</reference>
<dbReference type="SUPFAM" id="SSF54001">
    <property type="entry name" value="Cysteine proteinases"/>
    <property type="match status" value="1"/>
</dbReference>
<keyword evidence="9" id="KW-1185">Reference proteome</keyword>
<dbReference type="PANTHER" id="PTHR12411">
    <property type="entry name" value="CYSTEINE PROTEASE FAMILY C1-RELATED"/>
    <property type="match status" value="1"/>
</dbReference>
<dbReference type="OrthoDB" id="190265at2759"/>
<dbReference type="Proteomes" id="UP000008237">
    <property type="component" value="Unassembled WGS sequence"/>
</dbReference>
<dbReference type="FunCoup" id="E2C3B6">
    <property type="interactions" value="2"/>
</dbReference>
<gene>
    <name evidence="8" type="ORF">EAI_16548</name>
</gene>
<keyword evidence="2" id="KW-0645">Protease</keyword>
<dbReference type="GO" id="GO:0006508">
    <property type="term" value="P:proteolysis"/>
    <property type="evidence" value="ECO:0007669"/>
    <property type="project" value="UniProtKB-KW"/>
</dbReference>
<dbReference type="EMBL" id="GL452318">
    <property type="protein sequence ID" value="EFN77562.1"/>
    <property type="molecule type" value="Genomic_DNA"/>
</dbReference>
<dbReference type="STRING" id="610380.E2C3B6"/>
<dbReference type="GO" id="GO:0008234">
    <property type="term" value="F:cysteine-type peptidase activity"/>
    <property type="evidence" value="ECO:0007669"/>
    <property type="project" value="UniProtKB-KW"/>
</dbReference>
<feature type="chain" id="PRO_5018558609" evidence="5">
    <location>
        <begin position="22"/>
        <end position="345"/>
    </location>
</feature>
<dbReference type="InterPro" id="IPR000668">
    <property type="entry name" value="Peptidase_C1A_C"/>
</dbReference>
<dbReference type="InParanoid" id="E2C3B6"/>
<evidence type="ECO:0000256" key="2">
    <source>
        <dbReference type="ARBA" id="ARBA00022670"/>
    </source>
</evidence>
<dbReference type="KEGG" id="hst:105189498"/>
<dbReference type="PhylomeDB" id="E2C3B6"/>
<dbReference type="MEROPS" id="C01.A30"/>
<feature type="signal peptide" evidence="5">
    <location>
        <begin position="1"/>
        <end position="21"/>
    </location>
</feature>
<evidence type="ECO:0000313" key="8">
    <source>
        <dbReference type="EMBL" id="EFN77562.1"/>
    </source>
</evidence>
<keyword evidence="5" id="KW-0732">Signal</keyword>
<accession>E2C3B6</accession>
<proteinExistence type="inferred from homology"/>
<dbReference type="InterPro" id="IPR038765">
    <property type="entry name" value="Papain-like_cys_pep_sf"/>
</dbReference>
<evidence type="ECO:0000259" key="6">
    <source>
        <dbReference type="SMART" id="SM00645"/>
    </source>
</evidence>
<evidence type="ECO:0000313" key="9">
    <source>
        <dbReference type="Proteomes" id="UP000008237"/>
    </source>
</evidence>
<dbReference type="FunFam" id="3.90.70.10:FF:000006">
    <property type="entry name" value="Cathepsin S"/>
    <property type="match status" value="1"/>
</dbReference>
<dbReference type="SMART" id="SM00645">
    <property type="entry name" value="Pept_C1"/>
    <property type="match status" value="1"/>
</dbReference>
<comment type="similarity">
    <text evidence="1">Belongs to the peptidase C1 family.</text>
</comment>
<evidence type="ECO:0000256" key="3">
    <source>
        <dbReference type="ARBA" id="ARBA00022801"/>
    </source>
</evidence>
<evidence type="ECO:0000256" key="4">
    <source>
        <dbReference type="ARBA" id="ARBA00022807"/>
    </source>
</evidence>
<dbReference type="InterPro" id="IPR013201">
    <property type="entry name" value="Prot_inhib_I29"/>
</dbReference>
<evidence type="ECO:0000259" key="7">
    <source>
        <dbReference type="SMART" id="SM00848"/>
    </source>
</evidence>
<organism evidence="9">
    <name type="scientific">Harpegnathos saltator</name>
    <name type="common">Jerdon's jumping ant</name>
    <dbReference type="NCBI Taxonomy" id="610380"/>
    <lineage>
        <taxon>Eukaryota</taxon>
        <taxon>Metazoa</taxon>
        <taxon>Ecdysozoa</taxon>
        <taxon>Arthropoda</taxon>
        <taxon>Hexapoda</taxon>
        <taxon>Insecta</taxon>
        <taxon>Pterygota</taxon>
        <taxon>Neoptera</taxon>
        <taxon>Endopterygota</taxon>
        <taxon>Hymenoptera</taxon>
        <taxon>Apocrita</taxon>
        <taxon>Aculeata</taxon>
        <taxon>Formicoidea</taxon>
        <taxon>Formicidae</taxon>
        <taxon>Ponerinae</taxon>
        <taxon>Ponerini</taxon>
        <taxon>Harpegnathos</taxon>
    </lineage>
</organism>
<dbReference type="Pfam" id="PF00112">
    <property type="entry name" value="Peptidase_C1"/>
    <property type="match status" value="1"/>
</dbReference>
<sequence length="345" mass="39151">MRSRLYVFILLLILISSRTRAFQVLNGVSVLPSEVSKQLDDYWATYKTQFNKTYKGNLENARRIAWEQNLVEIYKHNLMAAAGHHSYTLRDNHIADLSSPQYMRKMVKLVPSRRRRLSSSDPMLSATLQQPHNIPARLDWRELGFNTRPVNQRECGSCYAYSIVESIQGQIFKQTGMLIPLSAQQLVDCSTATGNRGCAGGSLRNTLRYLERSKGLMAKTEYPYKAQDGQCKFHRDLSVVNITSWAILPARDETALEAAVASVGPIAVSINAMPKTFQLYHKGVYDDHLCSSDTVNHAMLIVGYTPTEWILKNWWGENWGENGYMRLAKNKNRCGIANYAAYVKV</sequence>
<protein>
    <submittedName>
        <fullName evidence="8">Cathepsin K</fullName>
    </submittedName>
</protein>
<keyword evidence="3" id="KW-0378">Hydrolase</keyword>
<dbReference type="InterPro" id="IPR013128">
    <property type="entry name" value="Peptidase_C1A"/>
</dbReference>
<evidence type="ECO:0000256" key="1">
    <source>
        <dbReference type="ARBA" id="ARBA00008455"/>
    </source>
</evidence>
<dbReference type="AlphaFoldDB" id="E2C3B6"/>
<feature type="domain" description="Cathepsin propeptide inhibitor" evidence="7">
    <location>
        <begin position="43"/>
        <end position="102"/>
    </location>
</feature>
<dbReference type="InterPro" id="IPR039417">
    <property type="entry name" value="Peptidase_C1A_papain-like"/>
</dbReference>
<name>E2C3B6_HARSA</name>
<evidence type="ECO:0000256" key="5">
    <source>
        <dbReference type="SAM" id="SignalP"/>
    </source>
</evidence>